<accession>A0AAQ3X094</accession>
<name>A0AAQ3X094_PASNO</name>
<dbReference type="Proteomes" id="UP001341281">
    <property type="component" value="Chromosome 06"/>
</dbReference>
<feature type="region of interest" description="Disordered" evidence="1">
    <location>
        <begin position="1"/>
        <end position="83"/>
    </location>
</feature>
<gene>
    <name evidence="2" type="ORF">U9M48_028124</name>
</gene>
<evidence type="ECO:0000313" key="3">
    <source>
        <dbReference type="Proteomes" id="UP001341281"/>
    </source>
</evidence>
<evidence type="ECO:0000313" key="2">
    <source>
        <dbReference type="EMBL" id="WVZ80667.1"/>
    </source>
</evidence>
<sequence length="83" mass="8867">MQRPRRRLPRPAATSPCPTTAVASPAIVASPMPPPPSDAVDCAVPPTRRPLSSGSVRQTRPAGPRGRRLPRPARRGHRLPLPS</sequence>
<dbReference type="AlphaFoldDB" id="A0AAQ3X094"/>
<organism evidence="2 3">
    <name type="scientific">Paspalum notatum var. saurae</name>
    <dbReference type="NCBI Taxonomy" id="547442"/>
    <lineage>
        <taxon>Eukaryota</taxon>
        <taxon>Viridiplantae</taxon>
        <taxon>Streptophyta</taxon>
        <taxon>Embryophyta</taxon>
        <taxon>Tracheophyta</taxon>
        <taxon>Spermatophyta</taxon>
        <taxon>Magnoliopsida</taxon>
        <taxon>Liliopsida</taxon>
        <taxon>Poales</taxon>
        <taxon>Poaceae</taxon>
        <taxon>PACMAD clade</taxon>
        <taxon>Panicoideae</taxon>
        <taxon>Andropogonodae</taxon>
        <taxon>Paspaleae</taxon>
        <taxon>Paspalinae</taxon>
        <taxon>Paspalum</taxon>
    </lineage>
</organism>
<feature type="compositionally biased region" description="Basic residues" evidence="1">
    <location>
        <begin position="65"/>
        <end position="83"/>
    </location>
</feature>
<feature type="compositionally biased region" description="Low complexity" evidence="1">
    <location>
        <begin position="21"/>
        <end position="30"/>
    </location>
</feature>
<protein>
    <submittedName>
        <fullName evidence="2">Uncharacterized protein</fullName>
    </submittedName>
</protein>
<keyword evidence="3" id="KW-1185">Reference proteome</keyword>
<dbReference type="EMBL" id="CP144750">
    <property type="protein sequence ID" value="WVZ80667.1"/>
    <property type="molecule type" value="Genomic_DNA"/>
</dbReference>
<reference evidence="2 3" key="1">
    <citation type="submission" date="2024-02" db="EMBL/GenBank/DDBJ databases">
        <title>High-quality chromosome-scale genome assembly of Pensacola bahiagrass (Paspalum notatum Flugge var. saurae).</title>
        <authorList>
            <person name="Vega J.M."/>
            <person name="Podio M."/>
            <person name="Orjuela J."/>
            <person name="Siena L.A."/>
            <person name="Pessino S.C."/>
            <person name="Combes M.C."/>
            <person name="Mariac C."/>
            <person name="Albertini E."/>
            <person name="Pupilli F."/>
            <person name="Ortiz J.P.A."/>
            <person name="Leblanc O."/>
        </authorList>
    </citation>
    <scope>NUCLEOTIDE SEQUENCE [LARGE SCALE GENOMIC DNA]</scope>
    <source>
        <strain evidence="2">R1</strain>
        <tissue evidence="2">Leaf</tissue>
    </source>
</reference>
<proteinExistence type="predicted"/>
<evidence type="ECO:0000256" key="1">
    <source>
        <dbReference type="SAM" id="MobiDB-lite"/>
    </source>
</evidence>